<evidence type="ECO:0000313" key="2">
    <source>
        <dbReference type="Proteomes" id="UP000030710"/>
    </source>
</evidence>
<accession>U1N134</accession>
<reference evidence="1 2" key="1">
    <citation type="journal article" date="2013" name="PLoS ONE">
        <title>Assembly-driven community genomics of a hypersaline microbial ecosystem.</title>
        <authorList>
            <person name="Podell S."/>
            <person name="Ugalde J.A."/>
            <person name="Narasingarao P."/>
            <person name="Banfield J.F."/>
            <person name="Heidelberg K.B."/>
            <person name="Allen E.E."/>
        </authorList>
    </citation>
    <scope>NUCLEOTIDE SEQUENCE [LARGE SCALE GENOMIC DNA]</scope>
    <source>
        <strain evidence="2">J07HQW2</strain>
    </source>
</reference>
<dbReference type="eggNOG" id="arCOG00679">
    <property type="taxonomic scope" value="Archaea"/>
</dbReference>
<sequence length="64" mass="7148">MAPGDEYYRRTVITRLDGLSTQDHELLQATVEEWLDGCNIASNLAWENEHTQSGVRNIAKDGTG</sequence>
<evidence type="ECO:0000313" key="1">
    <source>
        <dbReference type="EMBL" id="ERG96544.1"/>
    </source>
</evidence>
<evidence type="ECO:0008006" key="3">
    <source>
        <dbReference type="Google" id="ProtNLM"/>
    </source>
</evidence>
<proteinExistence type="predicted"/>
<dbReference type="AlphaFoldDB" id="U1N134"/>
<dbReference type="RefSeq" id="WP_021056007.1">
    <property type="nucleotide sequence ID" value="NZ_KE356561.1"/>
</dbReference>
<name>U1N134_9EURY</name>
<dbReference type="HOGENOM" id="CLU_2857057_0_0_2"/>
<protein>
    <recommendedName>
        <fullName evidence="3">Transposase</fullName>
    </recommendedName>
</protein>
<dbReference type="EMBL" id="KE356561">
    <property type="protein sequence ID" value="ERG96544.1"/>
    <property type="molecule type" value="Genomic_DNA"/>
</dbReference>
<organism evidence="1 2">
    <name type="scientific">Haloquadratum walsbyi J07HQW2</name>
    <dbReference type="NCBI Taxonomy" id="1238425"/>
    <lineage>
        <taxon>Archaea</taxon>
        <taxon>Methanobacteriati</taxon>
        <taxon>Methanobacteriota</taxon>
        <taxon>Stenosarchaea group</taxon>
        <taxon>Halobacteria</taxon>
        <taxon>Halobacteriales</taxon>
        <taxon>Haloferacaceae</taxon>
        <taxon>Haloquadratum</taxon>
    </lineage>
</organism>
<gene>
    <name evidence="1" type="ORF">J07HQW2_03024</name>
</gene>
<dbReference type="Proteomes" id="UP000030710">
    <property type="component" value="Unassembled WGS sequence"/>
</dbReference>